<dbReference type="EMBL" id="ABEU02000002">
    <property type="protein sequence ID" value="PNR59353.1"/>
    <property type="molecule type" value="Genomic_DNA"/>
</dbReference>
<sequence length="80" mass="8993">MHSSPSQKWWRGSVRHQISLPRSDSSCSSSLPPPCPTLPPDAPTVSQLVCQVGCRHHLIILIPIEVFACRFTKTKLHIYM</sequence>
<organism evidence="1">
    <name type="scientific">Physcomitrium patens</name>
    <name type="common">Spreading-leaved earth moss</name>
    <name type="synonym">Physcomitrella patens</name>
    <dbReference type="NCBI Taxonomy" id="3218"/>
    <lineage>
        <taxon>Eukaryota</taxon>
        <taxon>Viridiplantae</taxon>
        <taxon>Streptophyta</taxon>
        <taxon>Embryophyta</taxon>
        <taxon>Bryophyta</taxon>
        <taxon>Bryophytina</taxon>
        <taxon>Bryopsida</taxon>
        <taxon>Funariidae</taxon>
        <taxon>Funariales</taxon>
        <taxon>Funariaceae</taxon>
        <taxon>Physcomitrium</taxon>
    </lineage>
</organism>
<accession>A0A2K1KZZ6</accession>
<dbReference type="AlphaFoldDB" id="A0A2K1KZZ6"/>
<dbReference type="Gramene" id="Pp3c2_3289V3.1">
    <property type="protein sequence ID" value="PAC:32935254.CDS.1"/>
    <property type="gene ID" value="Pp3c2_3289"/>
</dbReference>
<evidence type="ECO:0000313" key="2">
    <source>
        <dbReference type="EnsemblPlants" id="PAC:32935254.CDS.1"/>
    </source>
</evidence>
<reference evidence="1 3" key="2">
    <citation type="journal article" date="2018" name="Plant J.">
        <title>The Physcomitrella patens chromosome-scale assembly reveals moss genome structure and evolution.</title>
        <authorList>
            <person name="Lang D."/>
            <person name="Ullrich K.K."/>
            <person name="Murat F."/>
            <person name="Fuchs J."/>
            <person name="Jenkins J."/>
            <person name="Haas F.B."/>
            <person name="Piednoel M."/>
            <person name="Gundlach H."/>
            <person name="Van Bel M."/>
            <person name="Meyberg R."/>
            <person name="Vives C."/>
            <person name="Morata J."/>
            <person name="Symeonidi A."/>
            <person name="Hiss M."/>
            <person name="Muchero W."/>
            <person name="Kamisugi Y."/>
            <person name="Saleh O."/>
            <person name="Blanc G."/>
            <person name="Decker E.L."/>
            <person name="van Gessel N."/>
            <person name="Grimwood J."/>
            <person name="Hayes R.D."/>
            <person name="Graham S.W."/>
            <person name="Gunter L.E."/>
            <person name="McDaniel S.F."/>
            <person name="Hoernstein S.N.W."/>
            <person name="Larsson A."/>
            <person name="Li F.W."/>
            <person name="Perroud P.F."/>
            <person name="Phillips J."/>
            <person name="Ranjan P."/>
            <person name="Rokshar D.S."/>
            <person name="Rothfels C.J."/>
            <person name="Schneider L."/>
            <person name="Shu S."/>
            <person name="Stevenson D.W."/>
            <person name="Thummler F."/>
            <person name="Tillich M."/>
            <person name="Villarreal Aguilar J.C."/>
            <person name="Widiez T."/>
            <person name="Wong G.K."/>
            <person name="Wymore A."/>
            <person name="Zhang Y."/>
            <person name="Zimmer A.D."/>
            <person name="Quatrano R.S."/>
            <person name="Mayer K.F.X."/>
            <person name="Goodstein D."/>
            <person name="Casacuberta J.M."/>
            <person name="Vandepoele K."/>
            <person name="Reski R."/>
            <person name="Cuming A.C."/>
            <person name="Tuskan G.A."/>
            <person name="Maumus F."/>
            <person name="Salse J."/>
            <person name="Schmutz J."/>
            <person name="Rensing S.A."/>
        </authorList>
    </citation>
    <scope>NUCLEOTIDE SEQUENCE [LARGE SCALE GENOMIC DNA]</scope>
    <source>
        <strain evidence="2 3">cv. Gransden 2004</strain>
    </source>
</reference>
<dbReference type="Proteomes" id="UP000006727">
    <property type="component" value="Chromosome 2"/>
</dbReference>
<evidence type="ECO:0000313" key="3">
    <source>
        <dbReference type="Proteomes" id="UP000006727"/>
    </source>
</evidence>
<protein>
    <submittedName>
        <fullName evidence="1 2">Uncharacterized protein</fullName>
    </submittedName>
</protein>
<reference evidence="2" key="3">
    <citation type="submission" date="2020-12" db="UniProtKB">
        <authorList>
            <consortium name="EnsemblPlants"/>
        </authorList>
    </citation>
    <scope>IDENTIFICATION</scope>
</reference>
<evidence type="ECO:0000313" key="1">
    <source>
        <dbReference type="EMBL" id="PNR59353.1"/>
    </source>
</evidence>
<reference evidence="1 3" key="1">
    <citation type="journal article" date="2008" name="Science">
        <title>The Physcomitrella genome reveals evolutionary insights into the conquest of land by plants.</title>
        <authorList>
            <person name="Rensing S."/>
            <person name="Lang D."/>
            <person name="Zimmer A."/>
            <person name="Terry A."/>
            <person name="Salamov A."/>
            <person name="Shapiro H."/>
            <person name="Nishiyama T."/>
            <person name="Perroud P.-F."/>
            <person name="Lindquist E."/>
            <person name="Kamisugi Y."/>
            <person name="Tanahashi T."/>
            <person name="Sakakibara K."/>
            <person name="Fujita T."/>
            <person name="Oishi K."/>
            <person name="Shin-I T."/>
            <person name="Kuroki Y."/>
            <person name="Toyoda A."/>
            <person name="Suzuki Y."/>
            <person name="Hashimoto A."/>
            <person name="Yamaguchi K."/>
            <person name="Sugano A."/>
            <person name="Kohara Y."/>
            <person name="Fujiyama A."/>
            <person name="Anterola A."/>
            <person name="Aoki S."/>
            <person name="Ashton N."/>
            <person name="Barbazuk W.B."/>
            <person name="Barker E."/>
            <person name="Bennetzen J."/>
            <person name="Bezanilla M."/>
            <person name="Blankenship R."/>
            <person name="Cho S.H."/>
            <person name="Dutcher S."/>
            <person name="Estelle M."/>
            <person name="Fawcett J.A."/>
            <person name="Gundlach H."/>
            <person name="Hanada K."/>
            <person name="Heyl A."/>
            <person name="Hicks K.A."/>
            <person name="Hugh J."/>
            <person name="Lohr M."/>
            <person name="Mayer K."/>
            <person name="Melkozernov A."/>
            <person name="Murata T."/>
            <person name="Nelson D."/>
            <person name="Pils B."/>
            <person name="Prigge M."/>
            <person name="Reiss B."/>
            <person name="Renner T."/>
            <person name="Rombauts S."/>
            <person name="Rushton P."/>
            <person name="Sanderfoot A."/>
            <person name="Schween G."/>
            <person name="Shiu S.-H."/>
            <person name="Stueber K."/>
            <person name="Theodoulou F.L."/>
            <person name="Tu H."/>
            <person name="Van de Peer Y."/>
            <person name="Verrier P.J."/>
            <person name="Waters E."/>
            <person name="Wood A."/>
            <person name="Yang L."/>
            <person name="Cove D."/>
            <person name="Cuming A."/>
            <person name="Hasebe M."/>
            <person name="Lucas S."/>
            <person name="Mishler D.B."/>
            <person name="Reski R."/>
            <person name="Grigoriev I."/>
            <person name="Quatrano R.S."/>
            <person name="Boore J.L."/>
        </authorList>
    </citation>
    <scope>NUCLEOTIDE SEQUENCE [LARGE SCALE GENOMIC DNA]</scope>
    <source>
        <strain evidence="2 3">cv. Gransden 2004</strain>
    </source>
</reference>
<dbReference type="EnsemblPlants" id="Pp3c2_3289V3.1">
    <property type="protein sequence ID" value="PAC:32935254.CDS.1"/>
    <property type="gene ID" value="Pp3c2_3289"/>
</dbReference>
<gene>
    <name evidence="1" type="ORF">PHYPA_002144</name>
</gene>
<name>A0A2K1KZZ6_PHYPA</name>
<proteinExistence type="predicted"/>
<keyword evidence="3" id="KW-1185">Reference proteome</keyword>
<dbReference type="InParanoid" id="A0A2K1KZZ6"/>